<feature type="chain" id="PRO_5021956078" evidence="1">
    <location>
        <begin position="20"/>
        <end position="185"/>
    </location>
</feature>
<dbReference type="RefSeq" id="WP_142932002.1">
    <property type="nucleotide sequence ID" value="NZ_ML660165.1"/>
</dbReference>
<keyword evidence="3" id="KW-1185">Reference proteome</keyword>
<sequence length="185" mass="20796">MRKISLLLASLACSLSVSAEEAFYVSIDLGRSSFDVKDSYFPAGVNGYSEKETFENIAAGWRTNSDWIFELGYELDHVIDAFDDLFTDSSISNETEFDGLYLKVAKRIEVGDFYFTPAVGYMNWELNADPGPGSGDVIKDGNSLFYELAFEKQLSQSWSMGLKYRVLNEDEFDVESFGINATFSF</sequence>
<dbReference type="SUPFAM" id="SSF56925">
    <property type="entry name" value="OMPA-like"/>
    <property type="match status" value="1"/>
</dbReference>
<proteinExistence type="predicted"/>
<evidence type="ECO:0000313" key="3">
    <source>
        <dbReference type="Proteomes" id="UP000315439"/>
    </source>
</evidence>
<dbReference type="AlphaFoldDB" id="A0A545UC51"/>
<keyword evidence="1" id="KW-0732">Signal</keyword>
<evidence type="ECO:0000313" key="2">
    <source>
        <dbReference type="EMBL" id="TQV87045.1"/>
    </source>
</evidence>
<reference evidence="2 3" key="1">
    <citation type="submission" date="2019-07" db="EMBL/GenBank/DDBJ databases">
        <title>Draft genome for Aliikangiella sp. M105.</title>
        <authorList>
            <person name="Wang G."/>
        </authorList>
    </citation>
    <scope>NUCLEOTIDE SEQUENCE [LARGE SCALE GENOMIC DNA]</scope>
    <source>
        <strain evidence="2 3">M105</strain>
    </source>
</reference>
<organism evidence="2 3">
    <name type="scientific">Aliikangiella coralliicola</name>
    <dbReference type="NCBI Taxonomy" id="2592383"/>
    <lineage>
        <taxon>Bacteria</taxon>
        <taxon>Pseudomonadati</taxon>
        <taxon>Pseudomonadota</taxon>
        <taxon>Gammaproteobacteria</taxon>
        <taxon>Oceanospirillales</taxon>
        <taxon>Pleioneaceae</taxon>
        <taxon>Aliikangiella</taxon>
    </lineage>
</organism>
<name>A0A545UC51_9GAMM</name>
<accession>A0A545UC51</accession>
<evidence type="ECO:0000256" key="1">
    <source>
        <dbReference type="SAM" id="SignalP"/>
    </source>
</evidence>
<comment type="caution">
    <text evidence="2">The sequence shown here is derived from an EMBL/GenBank/DDBJ whole genome shotgun (WGS) entry which is preliminary data.</text>
</comment>
<gene>
    <name evidence="2" type="ORF">FLL46_14665</name>
</gene>
<dbReference type="Gene3D" id="2.40.160.20">
    <property type="match status" value="1"/>
</dbReference>
<feature type="signal peptide" evidence="1">
    <location>
        <begin position="1"/>
        <end position="19"/>
    </location>
</feature>
<protein>
    <submittedName>
        <fullName evidence="2">Porin family protein</fullName>
    </submittedName>
</protein>
<dbReference type="EMBL" id="VIKS01000009">
    <property type="protein sequence ID" value="TQV87045.1"/>
    <property type="molecule type" value="Genomic_DNA"/>
</dbReference>
<dbReference type="Proteomes" id="UP000315439">
    <property type="component" value="Unassembled WGS sequence"/>
</dbReference>
<dbReference type="InterPro" id="IPR011250">
    <property type="entry name" value="OMP/PagP_B-barrel"/>
</dbReference>